<protein>
    <recommendedName>
        <fullName evidence="3">Mannosyl-glycoprotein endo-beta-N-acetylglucosamidase-like domain-containing protein</fullName>
    </recommendedName>
</protein>
<evidence type="ECO:0008006" key="3">
    <source>
        <dbReference type="Google" id="ProtNLM"/>
    </source>
</evidence>
<dbReference type="AlphaFoldDB" id="A0A1F7IV13"/>
<proteinExistence type="predicted"/>
<organism evidence="1 2">
    <name type="scientific">Candidatus Roizmanbacteria bacterium RIFCSPLOWO2_01_FULL_38_12</name>
    <dbReference type="NCBI Taxonomy" id="1802061"/>
    <lineage>
        <taxon>Bacteria</taxon>
        <taxon>Candidatus Roizmaniibacteriota</taxon>
    </lineage>
</organism>
<dbReference type="STRING" id="1802061.A3A93_04230"/>
<dbReference type="Proteomes" id="UP000177141">
    <property type="component" value="Unassembled WGS sequence"/>
</dbReference>
<name>A0A1F7IV13_9BACT</name>
<accession>A0A1F7IV13</accession>
<reference evidence="1 2" key="1">
    <citation type="journal article" date="2016" name="Nat. Commun.">
        <title>Thousands of microbial genomes shed light on interconnected biogeochemical processes in an aquifer system.</title>
        <authorList>
            <person name="Anantharaman K."/>
            <person name="Brown C.T."/>
            <person name="Hug L.A."/>
            <person name="Sharon I."/>
            <person name="Castelle C.J."/>
            <person name="Probst A.J."/>
            <person name="Thomas B.C."/>
            <person name="Singh A."/>
            <person name="Wilkins M.J."/>
            <person name="Karaoz U."/>
            <person name="Brodie E.L."/>
            <person name="Williams K.H."/>
            <person name="Hubbard S.S."/>
            <person name="Banfield J.F."/>
        </authorList>
    </citation>
    <scope>NUCLEOTIDE SEQUENCE [LARGE SCALE GENOMIC DNA]</scope>
</reference>
<evidence type="ECO:0000313" key="1">
    <source>
        <dbReference type="EMBL" id="OGK47209.1"/>
    </source>
</evidence>
<comment type="caution">
    <text evidence="1">The sequence shown here is derived from an EMBL/GenBank/DDBJ whole genome shotgun (WGS) entry which is preliminary data.</text>
</comment>
<evidence type="ECO:0000313" key="2">
    <source>
        <dbReference type="Proteomes" id="UP000177141"/>
    </source>
</evidence>
<dbReference type="EMBL" id="MGAL01000035">
    <property type="protein sequence ID" value="OGK47209.1"/>
    <property type="molecule type" value="Genomic_DNA"/>
</dbReference>
<gene>
    <name evidence="1" type="ORF">A3A93_04230</name>
</gene>
<sequence>MLKIMVKKLAILLFIFGVIFVANIFLASVVYAKTEKDIRIAIILEELENIEFDDSELKYAEFFNDAAIKDKRIAVLKAFLRQHDSPLYDQAEFLVKVSDEYDLDYRLLPAIAMQESTACKAIPVNSYNCWGWGIYGTTVTRFSSYEEGIETVARGLKTNYIDRGLKTPAEIMRKYTPSSSGSWALGVNTFVEVLQ</sequence>